<comment type="caution">
    <text evidence="7">The sequence shown here is derived from an EMBL/GenBank/DDBJ whole genome shotgun (WGS) entry which is preliminary data.</text>
</comment>
<evidence type="ECO:0000256" key="4">
    <source>
        <dbReference type="ARBA" id="ARBA00035172"/>
    </source>
</evidence>
<evidence type="ECO:0000256" key="1">
    <source>
        <dbReference type="ARBA" id="ARBA00007698"/>
    </source>
</evidence>
<dbReference type="GO" id="GO:0003735">
    <property type="term" value="F:structural constituent of ribosome"/>
    <property type="evidence" value="ECO:0007669"/>
    <property type="project" value="InterPro"/>
</dbReference>
<evidence type="ECO:0000313" key="7">
    <source>
        <dbReference type="EMBL" id="PJA89968.1"/>
    </source>
</evidence>
<keyword evidence="5 6" id="KW-0694">RNA-binding</keyword>
<sequence>MPRVKRGVQHVKRRKSILERVKGFQYGRKNLLKLAKTADTKAGAYAYRDRRNKKREMRRLWNIRINAALEEKGISYSKFIGALKAKNIELDRKVLSEIADQNPEVFNKVVEATK</sequence>
<evidence type="ECO:0000256" key="3">
    <source>
        <dbReference type="ARBA" id="ARBA00023274"/>
    </source>
</evidence>
<evidence type="ECO:0000313" key="8">
    <source>
        <dbReference type="Proteomes" id="UP000230843"/>
    </source>
</evidence>
<dbReference type="AlphaFoldDB" id="A0A2M7Z734"/>
<dbReference type="CDD" id="cd07026">
    <property type="entry name" value="Ribosomal_L20"/>
    <property type="match status" value="1"/>
</dbReference>
<keyword evidence="3 5" id="KW-0687">Ribonucleoprotein</keyword>
<dbReference type="InterPro" id="IPR005813">
    <property type="entry name" value="Ribosomal_bL20"/>
</dbReference>
<gene>
    <name evidence="5" type="primary">rplT</name>
    <name evidence="7" type="ORF">CO137_01390</name>
</gene>
<dbReference type="FunFam" id="1.10.1900.20:FF:000001">
    <property type="entry name" value="50S ribosomal protein L20"/>
    <property type="match status" value="1"/>
</dbReference>
<dbReference type="InterPro" id="IPR035566">
    <property type="entry name" value="Ribosomal_protein_bL20_C"/>
</dbReference>
<reference evidence="8" key="1">
    <citation type="submission" date="2017-09" db="EMBL/GenBank/DDBJ databases">
        <title>Depth-based differentiation of microbial function through sediment-hosted aquifers and enrichment of novel symbionts in the deep terrestrial subsurface.</title>
        <authorList>
            <person name="Probst A.J."/>
            <person name="Ladd B."/>
            <person name="Jarett J.K."/>
            <person name="Geller-Mcgrath D.E."/>
            <person name="Sieber C.M.K."/>
            <person name="Emerson J.B."/>
            <person name="Anantharaman K."/>
            <person name="Thomas B.C."/>
            <person name="Malmstrom R."/>
            <person name="Stieglmeier M."/>
            <person name="Klingl A."/>
            <person name="Woyke T."/>
            <person name="Ryan C.M."/>
            <person name="Banfield J.F."/>
        </authorList>
    </citation>
    <scope>NUCLEOTIDE SEQUENCE [LARGE SCALE GENOMIC DNA]</scope>
</reference>
<name>A0A2M7Z734_9BACT</name>
<protein>
    <recommendedName>
        <fullName evidence="4 5">Large ribosomal subunit protein bL20</fullName>
    </recommendedName>
</protein>
<dbReference type="EMBL" id="PFVJ01000031">
    <property type="protein sequence ID" value="PJA89968.1"/>
    <property type="molecule type" value="Genomic_DNA"/>
</dbReference>
<evidence type="ECO:0000256" key="2">
    <source>
        <dbReference type="ARBA" id="ARBA00022980"/>
    </source>
</evidence>
<comment type="similarity">
    <text evidence="1 5 6">Belongs to the bacterial ribosomal protein bL20 family.</text>
</comment>
<evidence type="ECO:0000256" key="6">
    <source>
        <dbReference type="RuleBase" id="RU000560"/>
    </source>
</evidence>
<dbReference type="GO" id="GO:1990904">
    <property type="term" value="C:ribonucleoprotein complex"/>
    <property type="evidence" value="ECO:0007669"/>
    <property type="project" value="UniProtKB-KW"/>
</dbReference>
<dbReference type="Proteomes" id="UP000230843">
    <property type="component" value="Unassembled WGS sequence"/>
</dbReference>
<dbReference type="GO" id="GO:0006412">
    <property type="term" value="P:translation"/>
    <property type="evidence" value="ECO:0007669"/>
    <property type="project" value="InterPro"/>
</dbReference>
<dbReference type="GO" id="GO:0005840">
    <property type="term" value="C:ribosome"/>
    <property type="evidence" value="ECO:0007669"/>
    <property type="project" value="UniProtKB-KW"/>
</dbReference>
<comment type="function">
    <text evidence="5 6">Binds directly to 23S ribosomal RNA and is necessary for the in vitro assembly process of the 50S ribosomal subunit. It is not involved in the protein synthesizing functions of that subunit.</text>
</comment>
<evidence type="ECO:0000256" key="5">
    <source>
        <dbReference type="HAMAP-Rule" id="MF_00382"/>
    </source>
</evidence>
<dbReference type="PRINTS" id="PR00062">
    <property type="entry name" value="RIBOSOMALL20"/>
</dbReference>
<dbReference type="GO" id="GO:0019843">
    <property type="term" value="F:rRNA binding"/>
    <property type="evidence" value="ECO:0007669"/>
    <property type="project" value="UniProtKB-UniRule"/>
</dbReference>
<dbReference type="HAMAP" id="MF_00382">
    <property type="entry name" value="Ribosomal_bL20"/>
    <property type="match status" value="1"/>
</dbReference>
<organism evidence="7 8">
    <name type="scientific">Candidatus Magasanikbacteria bacterium CG_4_9_14_3_um_filter_32_9</name>
    <dbReference type="NCBI Taxonomy" id="1974644"/>
    <lineage>
        <taxon>Bacteria</taxon>
        <taxon>Candidatus Magasanikiibacteriota</taxon>
    </lineage>
</organism>
<dbReference type="Gene3D" id="6.10.160.10">
    <property type="match status" value="1"/>
</dbReference>
<dbReference type="PANTHER" id="PTHR10986">
    <property type="entry name" value="39S RIBOSOMAL PROTEIN L20"/>
    <property type="match status" value="1"/>
</dbReference>
<keyword evidence="2 5" id="KW-0689">Ribosomal protein</keyword>
<dbReference type="SUPFAM" id="SSF74731">
    <property type="entry name" value="Ribosomal protein L20"/>
    <property type="match status" value="1"/>
</dbReference>
<dbReference type="Pfam" id="PF00453">
    <property type="entry name" value="Ribosomal_L20"/>
    <property type="match status" value="1"/>
</dbReference>
<dbReference type="Gene3D" id="1.10.1900.20">
    <property type="entry name" value="Ribosomal protein L20"/>
    <property type="match status" value="1"/>
</dbReference>
<dbReference type="NCBIfam" id="TIGR01032">
    <property type="entry name" value="rplT_bact"/>
    <property type="match status" value="1"/>
</dbReference>
<accession>A0A2M7Z734</accession>
<proteinExistence type="inferred from homology"/>
<keyword evidence="5 6" id="KW-0699">rRNA-binding</keyword>
<dbReference type="GO" id="GO:0000027">
    <property type="term" value="P:ribosomal large subunit assembly"/>
    <property type="evidence" value="ECO:0007669"/>
    <property type="project" value="UniProtKB-UniRule"/>
</dbReference>